<dbReference type="CDD" id="cd11304">
    <property type="entry name" value="Cadherin_repeat"/>
    <property type="match status" value="25"/>
</dbReference>
<dbReference type="FunFam" id="2.60.40.60:FF:000140">
    <property type="entry name" value="Dachsous cadherin-related 1"/>
    <property type="match status" value="1"/>
</dbReference>
<feature type="domain" description="Cadherin" evidence="18">
    <location>
        <begin position="2398"/>
        <end position="2461"/>
    </location>
</feature>
<evidence type="ECO:0000256" key="13">
    <source>
        <dbReference type="ARBA" id="ARBA00079083"/>
    </source>
</evidence>
<feature type="domain" description="Cadherin" evidence="18">
    <location>
        <begin position="234"/>
        <end position="340"/>
    </location>
</feature>
<dbReference type="PANTHER" id="PTHR24025">
    <property type="entry name" value="DESMOGLEIN FAMILY MEMBER"/>
    <property type="match status" value="1"/>
</dbReference>
<evidence type="ECO:0000256" key="2">
    <source>
        <dbReference type="ARBA" id="ARBA00022475"/>
    </source>
</evidence>
<dbReference type="FunFam" id="2.60.40.60:FF:000254">
    <property type="entry name" value="Dachsous cadherin-related 1"/>
    <property type="match status" value="1"/>
</dbReference>
<feature type="domain" description="Cadherin" evidence="18">
    <location>
        <begin position="1620"/>
        <end position="1756"/>
    </location>
</feature>
<sequence length="3150" mass="339257">MGPLALVLLLLLPLLGGHCTTVPGTLDLQVDEEMPAGTIIGDISAGLPAGTTSYMYFISAQEGSGVATDLEIDENTGIIKTAGVLDHESRDHYSFIAVTPDGATVEVNIQVNDINDHAPTFPKQRAALFIPEHTHPGSHFPLDPAFDADSNLLTTQGYAIKAGNVGQAFQLETRRGPNGVLHPELVVSSILDREARSTFTLLLEAYDGGSPPRSSQMTLEVSVQDVNDNAPAFNQSRYHTLIPENLLPGSSILQVFAWDADEGDNGAVVYEINRRQSDPEQFFTIDASTGVIKLNKGLDYELRKVHELVVQARDKAIHPEVSTAFVTIQVRDYNDNQPTMTIIFLSEDGTPRISEGAHPGQFVARISVSDPDYGEYANVNVSLEGGEGKFALTTKDNIIYLICVDQMLDREERDSYELRVMATDAGTPPLRAESAFVLQVTDINDNPPLFDAQEYEQSVPEVVYPGSFVLQVTARDKDQGPNGEIHYSILHSHHSHSHWFTIDPATGIVTTASPLDYETDPHPRLTVLATDRGKPPLSSTTVVLVTLQDINDNEPVFESNFYNISLKENVSPGTCFLQITATDADSGSLGSISYALGTGLSSLVPSVFLLGEETGQLCTAQGLDRDEGPSAYDFTVTAVDGGSLSSTAYVKVFLEDVNDNAPAFYPLEYAASVSTQSQPGSAVLRVTAHDKDEGLHGRVTYRIANGNMLTVFAINPDTGTAWPLTGKVNLLVQLEVEAEDGGGLAAQPTAQVNISIVAGTVSPPSFERVEYYFTVPEDTRPGSSVGSIHAYNAQGQTDSVFYSISAGDPHGHFSIDPSSGQLHTNLALDHEAQSILTLEVQARSGSPPAYSSARVQITVSDVNDNPPRFPSSSDSVSLPEGAALGTVVYTVLAEDPDSGANGQVHFELASSGMAAFGVERLSGKVRLMGTLHQESLSPYKLLVLAQDGGTPRLSATFTLLVHVQAEDQLGPLFDTLTYRVEVREGVPVGTHFLQVRALAREHNAFLAYHLRADGDATSFGIASDTGWLHVRRTLDREVQELYVLTVLAVAGEGEGRQTGTSTVRVTITDENDNSPRLSEERYFFTVLENRPSGSSVGRVIASDWDAGSNSRLTFRLVPHEGHFLIHTQTGERIFLGGGSLDREQQSSYQLQVLVQDGGTPPRSTTGTIYVTVLDENDNAPAFLHVAEGRELLLQVLEDKPAGLLVAALQAKDPDKGENGTVFYTLSGTWAEHFSLHVSTGELRTANPLRQTDQGEYLFTVTASDRGVIRRSTAAMLRIQVYAELLGNLLALSPFHALPRPETTVLTFYAMEGLPPGSSIGSVAPLEPHPHGQVTYMLVGGSNGDGFFVVDASTGEIYLAQELDYEVERRHTLHVSVEDSWHGYPSQHLLLVEIHVQDSNDHSPTWLQDPITVVVSESATLGLALFTFQALDGDGPGPNSQLHYSLLRQDILHPVFQLDALTGELSLQAPLDRESQSAFLLAVMATDQAHNVSQRHSAAVTAHIFIVDENDNAPEFLSPPRVRVPEDQPTGFLVLQVVARDRDMGENGRVSYLLRAGNPDGQFHLNPSTGALSIVRALDREEVSQHNLTVVATDHGSPRHTTTQLLLVQVLDVNDETPTFEKSVYEGQVAENLPAGVPVLQLHATDQDLGKSPICPGGRERLKDCGQAAQPPSLPSWFGLRGALITPIFLPAAGDPEEDFALDPLTGQLSTVQGLDRERKATYMLTTQACDNGSPARCASTAIEVQVLDLNDNTPRFMQEAYTAEVPEDLPVGAPVLQLKARDPDEGNNGRISYFLANESLGAFQVEPQTGRLYSTQPLDRERRATYRFQALAVDSSPSAPRSASAAIMVTVQDVNDHVPSFPLSPLTVTLPRHTPPKRVVATLRAEDHDAGANASILYRFAAPATAFAINTYTGGIQLLQPLGSLSQRQRTLFVLASDLGQPPLSSIGVVVIHLQDESHRGVHFPRSTSDVVLPENAAPGTLVLSTPARHATGSSGQITYSIVSGNENGAFRIQPDSGAISVSNAEGLDFELQPRLRLVLQAETPTSFGFMAITINLQDVNDNQPRFQLQNYVAFVGEAQVVLMLLWLQVVANDLDQGPNGQVVYRINQTQPMDGLYQINAQTGTITTAAILDREIWAQTRLVLTATDRGHPPLVGSATLTVVVMDLNDNSPTIPAPWEVRVAENTLLGTKITMVTGNDVDCGPQLVYTLFLDSGNTRTFSILPYGGHIVLTEPLDYEQRSHYTLTVRASDSQHETEANLTVLVEDMNDNAPAFGQALYQVLVPEQTPAGTPILTLSATDLDSGTNGEVTYQLLTASDLVAIHASNGTLFTTQRLMLEREHPTLDLVVEACDKGLPSLSAWASVQIQVLDVNDHRPQFLKPQYNASVTEDLRPGTILLTLEATDGHVGEASALVLIEPLDFEGVALYNLIVAVADRGVPQHSAIVPVVLTVLDINDNPPVFGRSAYHMAVSESTMPGTELLRVAAHDPDLGPHGQVHYSISSGDPSGLFQLHPSSGALRLVKALDCEKRTQHSLVIQASDGAGGHFALASVAVEVKDVNDNLPYFPIDMLSTSLRENLPPGSLVTTVRAVDPDVGIFGELHYALLQAEDWGAFDINSSSGELHSCLPFDYERSKAFQLLVQATDPGNGSATVTVRVLVTGEDEYDPVFLSSSFHFDVPEGARRGQSIGHVTATDEDEGPDGVVLYALTKPSPFFEINKTSGILYLRMDSQVPSGGPTRLEPRQMVLEVQAHSPLRASRSASTQVTIDVTHTAFGLMPDLNLLLVIAVAASLSVVVVLAAVAIVLALLRSQQGRGRKEADLAHMQSGSLQKLGHADPTLPGGDCLYHEALPGYGTDSGGAYTTRGGSLDPSHSSGRGSAEAAEDDEIRMINECPRMSSVTSSLQEHLVARGPDSGIQTDADRLSDISCEPATLDATHWFKNRKGPSLMLPGQPPQLYRDEGGSSGAYLGSGCGLSVPSAKDYSFPEDGKPCVDGSLTAIVASDEELRGSYNWDYLLNWCPQFQPLASVFTEIARLKDESSLRKPFPAKPKPRIDPPPLITSVAHPGAKSVPPKPAVGRAFPHLSSLRRSPISHEGSLSSAAMSPSFSPSLSPLAARSPMVSPFGVSQGPTASSTISTEHSLETPEEVELRI</sequence>
<dbReference type="Pfam" id="PF00028">
    <property type="entry name" value="Cadherin"/>
    <property type="match status" value="24"/>
</dbReference>
<evidence type="ECO:0000256" key="3">
    <source>
        <dbReference type="ARBA" id="ARBA00022692"/>
    </source>
</evidence>
<feature type="domain" description="Cadherin" evidence="18">
    <location>
        <begin position="1078"/>
        <end position="1182"/>
    </location>
</feature>
<dbReference type="OrthoDB" id="6252479at2759"/>
<evidence type="ECO:0000256" key="12">
    <source>
        <dbReference type="ARBA" id="ARBA00072299"/>
    </source>
</evidence>
<dbReference type="PROSITE" id="PS00232">
    <property type="entry name" value="CADHERIN_1"/>
    <property type="match status" value="11"/>
</dbReference>
<feature type="domain" description="Cadherin" evidence="18">
    <location>
        <begin position="1301"/>
        <end position="1405"/>
    </location>
</feature>
<evidence type="ECO:0000256" key="11">
    <source>
        <dbReference type="ARBA" id="ARBA00062150"/>
    </source>
</evidence>
<feature type="domain" description="Cadherin" evidence="18">
    <location>
        <begin position="767"/>
        <end position="869"/>
    </location>
</feature>
<dbReference type="PANTHER" id="PTHR24025:SF22">
    <property type="entry name" value="CADHERIN DOMAIN-CONTAINING PROTEIN"/>
    <property type="match status" value="1"/>
</dbReference>
<feature type="signal peptide" evidence="17">
    <location>
        <begin position="1"/>
        <end position="19"/>
    </location>
</feature>
<feature type="domain" description="Cadherin" evidence="18">
    <location>
        <begin position="1515"/>
        <end position="1619"/>
    </location>
</feature>
<dbReference type="SUPFAM" id="SSF49313">
    <property type="entry name" value="Cadherin-like"/>
    <property type="match status" value="26"/>
</dbReference>
<feature type="domain" description="Cadherin" evidence="18">
    <location>
        <begin position="1965"/>
        <end position="2067"/>
    </location>
</feature>
<accession>A0A8C6XCJ4</accession>
<dbReference type="FunFam" id="2.60.40.60:FF:000081">
    <property type="entry name" value="protocadherin Fat 4"/>
    <property type="match status" value="1"/>
</dbReference>
<feature type="domain" description="Cadherin" evidence="18">
    <location>
        <begin position="558"/>
        <end position="664"/>
    </location>
</feature>
<evidence type="ECO:0000256" key="4">
    <source>
        <dbReference type="ARBA" id="ARBA00022729"/>
    </source>
</evidence>
<feature type="compositionally biased region" description="Low complexity" evidence="15">
    <location>
        <begin position="3095"/>
        <end position="3117"/>
    </location>
</feature>
<reference evidence="19" key="2">
    <citation type="submission" date="2025-09" db="UniProtKB">
        <authorList>
            <consortium name="Ensembl"/>
        </authorList>
    </citation>
    <scope>IDENTIFICATION</scope>
</reference>
<dbReference type="GO" id="GO:0005911">
    <property type="term" value="C:cell-cell junction"/>
    <property type="evidence" value="ECO:0007669"/>
    <property type="project" value="TreeGrafter"/>
</dbReference>
<dbReference type="OMA" id="STCQIRI"/>
<feature type="domain" description="Cadherin" evidence="18">
    <location>
        <begin position="1862"/>
        <end position="1967"/>
    </location>
</feature>
<dbReference type="Ensembl" id="ENSNNAT00000012739.1">
    <property type="protein sequence ID" value="ENSNNAP00000012177.1"/>
    <property type="gene ID" value="ENSNNAG00000008113.1"/>
</dbReference>
<feature type="region of interest" description="Disordered" evidence="15">
    <location>
        <begin position="3093"/>
        <end position="3150"/>
    </location>
</feature>
<dbReference type="FunFam" id="2.60.40.60:FF:000201">
    <property type="entry name" value="Dachsous cadherin-related 1"/>
    <property type="match status" value="1"/>
</dbReference>
<feature type="domain" description="Cadherin" evidence="18">
    <location>
        <begin position="2669"/>
        <end position="2779"/>
    </location>
</feature>
<feature type="domain" description="Cadherin" evidence="18">
    <location>
        <begin position="2462"/>
        <end position="2565"/>
    </location>
</feature>
<feature type="domain" description="Cadherin" evidence="18">
    <location>
        <begin position="353"/>
        <end position="450"/>
    </location>
</feature>
<dbReference type="PRINTS" id="PR00205">
    <property type="entry name" value="CADHERIN"/>
</dbReference>
<feature type="domain" description="Cadherin" evidence="18">
    <location>
        <begin position="2068"/>
        <end position="2174"/>
    </location>
</feature>
<evidence type="ECO:0000259" key="18">
    <source>
        <dbReference type="PROSITE" id="PS50268"/>
    </source>
</evidence>
<keyword evidence="4 17" id="KW-0732">Signal</keyword>
<evidence type="ECO:0000313" key="19">
    <source>
        <dbReference type="Ensembl" id="ENSNNAP00000012177.1"/>
    </source>
</evidence>
<dbReference type="FunFam" id="2.60.40.60:FF:000020">
    <property type="entry name" value="Dachsous cadherin-related 1b"/>
    <property type="match status" value="9"/>
</dbReference>
<dbReference type="InterPro" id="IPR015919">
    <property type="entry name" value="Cadherin-like_sf"/>
</dbReference>
<evidence type="ECO:0000256" key="6">
    <source>
        <dbReference type="ARBA" id="ARBA00022837"/>
    </source>
</evidence>
<evidence type="ECO:0000256" key="9">
    <source>
        <dbReference type="ARBA" id="ARBA00023136"/>
    </source>
</evidence>
<dbReference type="GO" id="GO:0005509">
    <property type="term" value="F:calcium ion binding"/>
    <property type="evidence" value="ECO:0007669"/>
    <property type="project" value="UniProtKB-UniRule"/>
</dbReference>
<feature type="domain" description="Cadherin" evidence="18">
    <location>
        <begin position="1187"/>
        <end position="1280"/>
    </location>
</feature>
<evidence type="ECO:0000256" key="5">
    <source>
        <dbReference type="ARBA" id="ARBA00022737"/>
    </source>
</evidence>
<keyword evidence="9 16" id="KW-0472">Membrane</keyword>
<feature type="domain" description="Cadherin" evidence="18">
    <location>
        <begin position="870"/>
        <end position="973"/>
    </location>
</feature>
<dbReference type="Gene3D" id="2.60.40.60">
    <property type="entry name" value="Cadherins"/>
    <property type="match status" value="28"/>
</dbReference>
<feature type="region of interest" description="Disordered" evidence="15">
    <location>
        <begin position="2856"/>
        <end position="2882"/>
    </location>
</feature>
<comment type="subunit">
    <text evidence="11">Heterophilic interaction with FAT4; this interaction affects their respective protein levels.</text>
</comment>
<dbReference type="FunFam" id="2.60.40.60:FF:000226">
    <property type="entry name" value="Dachsous, isoform B"/>
    <property type="match status" value="1"/>
</dbReference>
<dbReference type="GO" id="GO:0007163">
    <property type="term" value="P:establishment or maintenance of cell polarity"/>
    <property type="evidence" value="ECO:0007669"/>
    <property type="project" value="UniProtKB-ARBA"/>
</dbReference>
<dbReference type="FunFam" id="2.60.40.60:FF:000153">
    <property type="entry name" value="Dachsous cadherin-related 2"/>
    <property type="match status" value="1"/>
</dbReference>
<evidence type="ECO:0000256" key="17">
    <source>
        <dbReference type="SAM" id="SignalP"/>
    </source>
</evidence>
<feature type="domain" description="Cadherin" evidence="18">
    <location>
        <begin position="130"/>
        <end position="233"/>
    </location>
</feature>
<keyword evidence="2" id="KW-1003">Cell membrane</keyword>
<evidence type="ECO:0000313" key="20">
    <source>
        <dbReference type="Proteomes" id="UP000694559"/>
    </source>
</evidence>
<keyword evidence="20" id="KW-1185">Reference proteome</keyword>
<proteinExistence type="predicted"/>
<reference evidence="19" key="1">
    <citation type="submission" date="2025-08" db="UniProtKB">
        <authorList>
            <consortium name="Ensembl"/>
        </authorList>
    </citation>
    <scope>IDENTIFICATION</scope>
</reference>
<dbReference type="GO" id="GO:0003183">
    <property type="term" value="P:mitral valve morphogenesis"/>
    <property type="evidence" value="ECO:0007669"/>
    <property type="project" value="UniProtKB-ARBA"/>
</dbReference>
<evidence type="ECO:0000256" key="16">
    <source>
        <dbReference type="SAM" id="Phobius"/>
    </source>
</evidence>
<feature type="compositionally biased region" description="Basic and acidic residues" evidence="15">
    <location>
        <begin position="3138"/>
        <end position="3150"/>
    </location>
</feature>
<feature type="domain" description="Cadherin" evidence="18">
    <location>
        <begin position="1757"/>
        <end position="1861"/>
    </location>
</feature>
<dbReference type="GO" id="GO:0007156">
    <property type="term" value="P:homophilic cell adhesion via plasma membrane adhesion molecules"/>
    <property type="evidence" value="ECO:0007669"/>
    <property type="project" value="InterPro"/>
</dbReference>
<feature type="domain" description="Cadherin" evidence="18">
    <location>
        <begin position="1406"/>
        <end position="1515"/>
    </location>
</feature>
<dbReference type="FunFam" id="2.60.40.60:FF:000116">
    <property type="entry name" value="Dachsous cadherin-related 2"/>
    <property type="match status" value="1"/>
</dbReference>
<evidence type="ECO:0000256" key="1">
    <source>
        <dbReference type="ARBA" id="ARBA00004251"/>
    </source>
</evidence>
<dbReference type="FunFam" id="2.60.40.60:FF:000102">
    <property type="entry name" value="Dachsous cadherin-related 1b"/>
    <property type="match status" value="1"/>
</dbReference>
<feature type="domain" description="Cadherin" evidence="18">
    <location>
        <begin position="2174"/>
        <end position="2274"/>
    </location>
</feature>
<dbReference type="Proteomes" id="UP000694559">
    <property type="component" value="Unplaced"/>
</dbReference>
<evidence type="ECO:0000256" key="14">
    <source>
        <dbReference type="PROSITE-ProRule" id="PRU00043"/>
    </source>
</evidence>
<feature type="compositionally biased region" description="Polar residues" evidence="15">
    <location>
        <begin position="3126"/>
        <end position="3137"/>
    </location>
</feature>
<dbReference type="InterPro" id="IPR020894">
    <property type="entry name" value="Cadherin_CS"/>
</dbReference>
<evidence type="ECO:0000256" key="15">
    <source>
        <dbReference type="SAM" id="MobiDB-lite"/>
    </source>
</evidence>
<dbReference type="SMART" id="SM00112">
    <property type="entry name" value="CA"/>
    <property type="match status" value="26"/>
</dbReference>
<keyword evidence="10" id="KW-0325">Glycoprotein</keyword>
<feature type="domain" description="Cadherin" evidence="18">
    <location>
        <begin position="2566"/>
        <end position="2668"/>
    </location>
</feature>
<organism evidence="19 20">
    <name type="scientific">Naja naja</name>
    <name type="common">Indian cobra</name>
    <dbReference type="NCBI Taxonomy" id="35670"/>
    <lineage>
        <taxon>Eukaryota</taxon>
        <taxon>Metazoa</taxon>
        <taxon>Chordata</taxon>
        <taxon>Craniata</taxon>
        <taxon>Vertebrata</taxon>
        <taxon>Euteleostomi</taxon>
        <taxon>Lepidosauria</taxon>
        <taxon>Squamata</taxon>
        <taxon>Bifurcata</taxon>
        <taxon>Unidentata</taxon>
        <taxon>Episquamata</taxon>
        <taxon>Toxicofera</taxon>
        <taxon>Serpentes</taxon>
        <taxon>Colubroidea</taxon>
        <taxon>Elapidae</taxon>
        <taxon>Elapinae</taxon>
        <taxon>Naja</taxon>
    </lineage>
</organism>
<dbReference type="GO" id="GO:0016477">
    <property type="term" value="P:cell migration"/>
    <property type="evidence" value="ECO:0007669"/>
    <property type="project" value="UniProtKB-ARBA"/>
</dbReference>
<keyword evidence="8 16" id="KW-1133">Transmembrane helix</keyword>
<evidence type="ECO:0000256" key="10">
    <source>
        <dbReference type="ARBA" id="ARBA00023180"/>
    </source>
</evidence>
<keyword evidence="3 16" id="KW-0812">Transmembrane</keyword>
<dbReference type="GO" id="GO:0003007">
    <property type="term" value="P:heart morphogenesis"/>
    <property type="evidence" value="ECO:0007669"/>
    <property type="project" value="UniProtKB-ARBA"/>
</dbReference>
<dbReference type="InterPro" id="IPR050971">
    <property type="entry name" value="Cadherin-domain_protein"/>
</dbReference>
<dbReference type="GeneTree" id="ENSGT00940000163671"/>
<protein>
    <recommendedName>
        <fullName evidence="12">Protocadherin-16</fullName>
    </recommendedName>
    <alternativeName>
        <fullName evidence="13">Protein dachsous homolog 1</fullName>
    </alternativeName>
</protein>
<dbReference type="PROSITE" id="PS50268">
    <property type="entry name" value="CADHERIN_2"/>
    <property type="match status" value="26"/>
</dbReference>
<feature type="domain" description="Cadherin" evidence="18">
    <location>
        <begin position="974"/>
        <end position="1077"/>
    </location>
</feature>
<evidence type="ECO:0000256" key="8">
    <source>
        <dbReference type="ARBA" id="ARBA00022989"/>
    </source>
</evidence>
<feature type="chain" id="PRO_5034612678" description="Protocadherin-16" evidence="17">
    <location>
        <begin position="20"/>
        <end position="3150"/>
    </location>
</feature>
<feature type="domain" description="Cadherin" evidence="18">
    <location>
        <begin position="451"/>
        <end position="557"/>
    </location>
</feature>
<keyword evidence="7" id="KW-0130">Cell adhesion</keyword>
<feature type="transmembrane region" description="Helical" evidence="16">
    <location>
        <begin position="2781"/>
        <end position="2807"/>
    </location>
</feature>
<dbReference type="InterPro" id="IPR002126">
    <property type="entry name" value="Cadherin-like_dom"/>
</dbReference>
<evidence type="ECO:0000256" key="7">
    <source>
        <dbReference type="ARBA" id="ARBA00022889"/>
    </source>
</evidence>
<dbReference type="FunFam" id="2.60.40.60:FF:000035">
    <property type="entry name" value="Protocadherin Fat 3"/>
    <property type="match status" value="2"/>
</dbReference>
<dbReference type="FunFam" id="2.60.40.60:FF:000007">
    <property type="entry name" value="Protocadherin alpha 2"/>
    <property type="match status" value="1"/>
</dbReference>
<dbReference type="GO" id="GO:0005886">
    <property type="term" value="C:plasma membrane"/>
    <property type="evidence" value="ECO:0007669"/>
    <property type="project" value="UniProtKB-SubCell"/>
</dbReference>
<keyword evidence="5" id="KW-0677">Repeat</keyword>
<name>A0A8C6XCJ4_NAJNA</name>
<feature type="domain" description="Cadherin" evidence="18">
    <location>
        <begin position="665"/>
        <end position="766"/>
    </location>
</feature>
<feature type="domain" description="Cadherin" evidence="18">
    <location>
        <begin position="2275"/>
        <end position="2378"/>
    </location>
</feature>
<feature type="domain" description="Cadherin" evidence="18">
    <location>
        <begin position="22"/>
        <end position="121"/>
    </location>
</feature>
<dbReference type="GO" id="GO:0048729">
    <property type="term" value="P:tissue morphogenesis"/>
    <property type="evidence" value="ECO:0007669"/>
    <property type="project" value="UniProtKB-ARBA"/>
</dbReference>
<keyword evidence="6 14" id="KW-0106">Calcium</keyword>
<comment type="subcellular location">
    <subcellularLocation>
        <location evidence="1">Cell membrane</location>
        <topology evidence="1">Single-pass type I membrane protein</topology>
    </subcellularLocation>
</comment>